<feature type="compositionally biased region" description="Polar residues" evidence="1">
    <location>
        <begin position="49"/>
        <end position="63"/>
    </location>
</feature>
<evidence type="ECO:0008006" key="4">
    <source>
        <dbReference type="Google" id="ProtNLM"/>
    </source>
</evidence>
<feature type="region of interest" description="Disordered" evidence="1">
    <location>
        <begin position="273"/>
        <end position="297"/>
    </location>
</feature>
<keyword evidence="3" id="KW-1185">Reference proteome</keyword>
<dbReference type="CDD" id="cd00167">
    <property type="entry name" value="SANT"/>
    <property type="match status" value="1"/>
</dbReference>
<dbReference type="AlphaFoldDB" id="A0AAD1ZDI8"/>
<evidence type="ECO:0000256" key="1">
    <source>
        <dbReference type="SAM" id="MobiDB-lite"/>
    </source>
</evidence>
<dbReference type="PANTHER" id="PTHR14000:SF17">
    <property type="entry name" value="MYB-LIKE DOMAIN-CONTAINING PROTEIN"/>
    <property type="match status" value="1"/>
</dbReference>
<reference evidence="2" key="1">
    <citation type="submission" date="2023-05" db="EMBL/GenBank/DDBJ databases">
        <authorList>
            <person name="Huff M."/>
        </authorList>
    </citation>
    <scope>NUCLEOTIDE SEQUENCE</scope>
</reference>
<dbReference type="Proteomes" id="UP000834106">
    <property type="component" value="Chromosome 8"/>
</dbReference>
<feature type="compositionally biased region" description="Basic and acidic residues" evidence="1">
    <location>
        <begin position="95"/>
        <end position="123"/>
    </location>
</feature>
<evidence type="ECO:0000313" key="2">
    <source>
        <dbReference type="EMBL" id="CAI9766893.1"/>
    </source>
</evidence>
<dbReference type="EMBL" id="OU503043">
    <property type="protein sequence ID" value="CAI9766893.1"/>
    <property type="molecule type" value="Genomic_DNA"/>
</dbReference>
<sequence length="593" mass="67086">MPEQKFKPTEKVPTTVLRISPRFLQFNQFEQENPVTPNSKSRKIRVPDSCSTTINSSLHNSSNKTEKGKVSKKREDTDIVLKRTKILGNGSRRYTRSDGKADVRNNGKDGVTRRSKEEVSKKLNDTDNLSKRLKILGNGSRRYARSDGRADVKKNGEGVDLGKQYVIERRVTRSLTRENNVIIDVTDCIPKGDCSKRVRVLSDERKAKLGVNLSVQFESKTEKRIVTSPNQAAFREHIEKGSNDSTECLDKGKVKGLHKQSTSNFDDSECDAIRGGGDEKEGNGCKRKTSIHENKSRSRIEEEHSIILGWTKEQELTLQRAYFTAKPTPNFWKKVSRMVPGKSAHECFDRIQSENLTPSQTRIRSRARRKNESPLSLSTSKLLNSAETKFKKFRSSKRKGLLAQKTVRQLLEKQQNTDQDYEADLFTVLEPRTSPSTQCFHESTAFATPQQSNKGIVFLKKCQEKTSSSHKKQHSQLKSSCNTAFLSPPVLKQIKNKALHEKYIDQLHWREARRKAASLKNAKCIKSKNDKNNSNFEKGNAVKAAKDALIFDTQEAINQQLQSQQSSKISVGDIDNNCFLSDEDEDEGGVGFL</sequence>
<dbReference type="InterPro" id="IPR001005">
    <property type="entry name" value="SANT/Myb"/>
</dbReference>
<name>A0AAD1ZDI8_9LAMI</name>
<feature type="compositionally biased region" description="Polar residues" evidence="1">
    <location>
        <begin position="28"/>
        <end position="39"/>
    </location>
</feature>
<dbReference type="Gene3D" id="1.10.10.60">
    <property type="entry name" value="Homeodomain-like"/>
    <property type="match status" value="1"/>
</dbReference>
<accession>A0AAD1ZDI8</accession>
<organism evidence="2 3">
    <name type="scientific">Fraxinus pennsylvanica</name>
    <dbReference type="NCBI Taxonomy" id="56036"/>
    <lineage>
        <taxon>Eukaryota</taxon>
        <taxon>Viridiplantae</taxon>
        <taxon>Streptophyta</taxon>
        <taxon>Embryophyta</taxon>
        <taxon>Tracheophyta</taxon>
        <taxon>Spermatophyta</taxon>
        <taxon>Magnoliopsida</taxon>
        <taxon>eudicotyledons</taxon>
        <taxon>Gunneridae</taxon>
        <taxon>Pentapetalae</taxon>
        <taxon>asterids</taxon>
        <taxon>lamiids</taxon>
        <taxon>Lamiales</taxon>
        <taxon>Oleaceae</taxon>
        <taxon>Oleeae</taxon>
        <taxon>Fraxinus</taxon>
    </lineage>
</organism>
<feature type="region of interest" description="Disordered" evidence="1">
    <location>
        <begin position="89"/>
        <end position="123"/>
    </location>
</feature>
<dbReference type="SUPFAM" id="SSF46689">
    <property type="entry name" value="Homeodomain-like"/>
    <property type="match status" value="1"/>
</dbReference>
<protein>
    <recommendedName>
        <fullName evidence="4">Myb-like domain-containing protein</fullName>
    </recommendedName>
</protein>
<dbReference type="InterPro" id="IPR009057">
    <property type="entry name" value="Homeodomain-like_sf"/>
</dbReference>
<gene>
    <name evidence="2" type="ORF">FPE_LOCUS14323</name>
</gene>
<feature type="region of interest" description="Disordered" evidence="1">
    <location>
        <begin position="28"/>
        <end position="76"/>
    </location>
</feature>
<feature type="compositionally biased region" description="Basic and acidic residues" evidence="1">
    <location>
        <begin position="276"/>
        <end position="297"/>
    </location>
</feature>
<dbReference type="PANTHER" id="PTHR14000">
    <property type="entry name" value="FINGER CCCH DOMAIN PROTEIN, PUTATIVE (DUF3755)-RELATED"/>
    <property type="match status" value="1"/>
</dbReference>
<feature type="compositionally biased region" description="Basic and acidic residues" evidence="1">
    <location>
        <begin position="64"/>
        <end position="76"/>
    </location>
</feature>
<evidence type="ECO:0000313" key="3">
    <source>
        <dbReference type="Proteomes" id="UP000834106"/>
    </source>
</evidence>
<proteinExistence type="predicted"/>